<proteinExistence type="predicted"/>
<comment type="caution">
    <text evidence="1">The sequence shown here is derived from an EMBL/GenBank/DDBJ whole genome shotgun (WGS) entry which is preliminary data.</text>
</comment>
<evidence type="ECO:0000313" key="1">
    <source>
        <dbReference type="EMBL" id="OEF91660.1"/>
    </source>
</evidence>
<name>A0A1E5FNF7_VIBSP</name>
<sequence length="208" mass="24034">MLVIKSNHNNVIFRRGLDDGLFSGQFGGVVKNGKFYLIKKRRRTTTNTSTIAPLCDITAGWNGEEMCRNKLIDRITNPVEYELAYNYFTKNIRKASHYDNSPYSSFIAAVTDELPIYIRHGISKGISFYRKFIVTKKDIKKFPDLFQSSDIGKVYQVVAPHSKNKVHYGKLNQVELLESKKLTVGIIRKNTNSNVWDEEDFIEDWVRL</sequence>
<dbReference type="Proteomes" id="UP000094802">
    <property type="component" value="Unassembled WGS sequence"/>
</dbReference>
<dbReference type="AlphaFoldDB" id="A0A1E5FNF7"/>
<accession>A0A1E5FNF7</accession>
<reference evidence="1 2" key="1">
    <citation type="journal article" date="2012" name="Science">
        <title>Ecological populations of bacteria act as socially cohesive units of antibiotic production and resistance.</title>
        <authorList>
            <person name="Cordero O.X."/>
            <person name="Wildschutte H."/>
            <person name="Kirkup B."/>
            <person name="Proehl S."/>
            <person name="Ngo L."/>
            <person name="Hussain F."/>
            <person name="Le Roux F."/>
            <person name="Mincer T."/>
            <person name="Polz M.F."/>
        </authorList>
    </citation>
    <scope>NUCLEOTIDE SEQUENCE [LARGE SCALE GENOMIC DNA]</scope>
    <source>
        <strain evidence="1 2">12E03</strain>
    </source>
</reference>
<dbReference type="RefSeq" id="WP_019822059.1">
    <property type="nucleotide sequence ID" value="NZ_AJZD02000209.1"/>
</dbReference>
<gene>
    <name evidence="1" type="ORF">A142_06630</name>
</gene>
<protein>
    <submittedName>
        <fullName evidence="1">Uncharacterized protein</fullName>
    </submittedName>
</protein>
<dbReference type="EMBL" id="AJZD02000209">
    <property type="protein sequence ID" value="OEF91660.1"/>
    <property type="molecule type" value="Genomic_DNA"/>
</dbReference>
<evidence type="ECO:0000313" key="2">
    <source>
        <dbReference type="Proteomes" id="UP000094802"/>
    </source>
</evidence>
<organism evidence="1 2">
    <name type="scientific">Vibrio splendidus 12E03</name>
    <dbReference type="NCBI Taxonomy" id="1191305"/>
    <lineage>
        <taxon>Bacteria</taxon>
        <taxon>Pseudomonadati</taxon>
        <taxon>Pseudomonadota</taxon>
        <taxon>Gammaproteobacteria</taxon>
        <taxon>Vibrionales</taxon>
        <taxon>Vibrionaceae</taxon>
        <taxon>Vibrio</taxon>
    </lineage>
</organism>